<dbReference type="Proteomes" id="UP000799437">
    <property type="component" value="Unassembled WGS sequence"/>
</dbReference>
<evidence type="ECO:0000259" key="10">
    <source>
        <dbReference type="Pfam" id="PF12621"/>
    </source>
</evidence>
<dbReference type="GO" id="GO:0005886">
    <property type="term" value="C:plasma membrane"/>
    <property type="evidence" value="ECO:0007669"/>
    <property type="project" value="TreeGrafter"/>
</dbReference>
<evidence type="ECO:0000313" key="14">
    <source>
        <dbReference type="Proteomes" id="UP000799437"/>
    </source>
</evidence>
<feature type="compositionally biased region" description="Polar residues" evidence="7">
    <location>
        <begin position="392"/>
        <end position="407"/>
    </location>
</feature>
<evidence type="ECO:0000256" key="7">
    <source>
        <dbReference type="SAM" id="MobiDB-lite"/>
    </source>
</evidence>
<dbReference type="InterPro" id="IPR003864">
    <property type="entry name" value="CSC1/OSCA1-like_7TM"/>
</dbReference>
<dbReference type="Pfam" id="PF12621">
    <property type="entry name" value="PHM7_ext"/>
    <property type="match status" value="1"/>
</dbReference>
<proteinExistence type="inferred from homology"/>
<evidence type="ECO:0000256" key="4">
    <source>
        <dbReference type="ARBA" id="ARBA00022692"/>
    </source>
</evidence>
<dbReference type="Pfam" id="PF13967">
    <property type="entry name" value="RSN1_TM"/>
    <property type="match status" value="1"/>
</dbReference>
<feature type="transmembrane region" description="Helical" evidence="8">
    <location>
        <begin position="151"/>
        <end position="169"/>
    </location>
</feature>
<dbReference type="InterPro" id="IPR027815">
    <property type="entry name" value="CSC1/OSCA1-like_cyt"/>
</dbReference>
<evidence type="ECO:0000313" key="13">
    <source>
        <dbReference type="EMBL" id="KAF2753252.1"/>
    </source>
</evidence>
<evidence type="ECO:0000256" key="8">
    <source>
        <dbReference type="SAM" id="Phobius"/>
    </source>
</evidence>
<protein>
    <submittedName>
        <fullName evidence="13">DUF221-domain-containing protein</fullName>
    </submittedName>
</protein>
<feature type="domain" description="CSC1/OSCA1-like N-terminal transmembrane" evidence="11">
    <location>
        <begin position="21"/>
        <end position="169"/>
    </location>
</feature>
<sequence>MDNASNSRTALGDENISFGTLLASIGTGAAAFGVQFLLFNFFRLRLKRIYSPKTYLVPEKERIPDARPGIFGWVVSIFKTSNMEFIEKCGLDAYFFLRYLRMLLKIFVPAACVLLPILLPINSVNLKDKPHSGVNKFSVSNIGANDQSRKWVHLVAILCLDIYICYIMFGELRGYIRIRQAYLTSPQHRLRASATTVLVTNIGRRWLTREALDGLYDVFPGGVRNIWINRDYGELDSLVSARESIASDLENAHANLIEAGHVEFYRQSSKTSGVSPADMDVHEEPGMSTGNPHQIAKTLDEALGREGSGSFENVGKTLEAKKKNDLLSDVAGGFGAVGQGLGRGVGAVGHGVNRFGHYVREGVTDTFTRGKGNGLNEDATEAPIEKDLPNVEQGSTSGAARESSGSNDFAPIPAAQEQPAEEESYPKRGLFGNKSFKSQHQGVQSQVREGDEYPLHDLKLRTSGESTIDTKTKIPDAKPTQKKSGFLGTVVGFFVNSLEEEMPTKKELIELSKAETERRRRYTAELNPPCTKYVKESDRPTTHVHPSPLLNWIPKVGTKVDSIDYLTVALAVYNKHIERFQSDPERFPLMNSAFIQFNHQVAAHMACQSLNHHVPLQMTPRTVEISPDDVRWDSLSTPWWFSWIKTVLVQAAVVGLVILWAFPVAFTGALSNLDDVADTYSWLDFVNSWPKAAKSLIQGILPPALLGLLLVLLPLILRLLTAIQGMRTGNELELRVQLYYFVFLFVQVFLVATFATGISTILDLFSGDTTVTSIPNILAQQLPLAANYFFSYIVLQALSVSAGAILQGFNIFMMYLWSRWFDSSPRSLFNRSTKLPSIQWGTFFPVYTNFAVIGIVYSVIAPLILVFITITYALFWVVHRYNALYVNRYINDTGGLLFPRAVIQLFTGLYTMHLCWFGLFLLAQDAQGNQVCIPQAIIVVILAVLLLLYQLALNKHFSPLYRYIPITMEDDAVERDEEFAALQARRHDGEELSPDERRKLEGENLQWVLEHRERREEAENKALEEAESKRIEALKQGHQLPGSPKLSSSDLNLSPKVIGTGRERKPSWTSRSSQRSSSNVYHTAHTDKTLAREDANEPDGAFSRVDKAIGESLGSAVDGAVMSTAKIARRVAHHRRGTDALAEEEADVEAQKPVEERYYHGMNDELEDLTSEERDILVNKAFRHRALRATRPAVWIPKDKAGISEFEIKLVASSEELSQYIWISNEGAGLKRNGKVNQQTLMRPPDFNEERLIKL</sequence>
<comment type="subcellular location">
    <subcellularLocation>
        <location evidence="1">Membrane</location>
        <topology evidence="1">Multi-pass membrane protein</topology>
    </subcellularLocation>
</comment>
<dbReference type="Pfam" id="PF02714">
    <property type="entry name" value="RSN1_7TM"/>
    <property type="match status" value="1"/>
</dbReference>
<dbReference type="RefSeq" id="XP_033595703.1">
    <property type="nucleotide sequence ID" value="XM_033747689.1"/>
</dbReference>
<evidence type="ECO:0000259" key="9">
    <source>
        <dbReference type="Pfam" id="PF02714"/>
    </source>
</evidence>
<evidence type="ECO:0000256" key="1">
    <source>
        <dbReference type="ARBA" id="ARBA00004141"/>
    </source>
</evidence>
<feature type="transmembrane region" description="Helical" evidence="8">
    <location>
        <begin position="738"/>
        <end position="762"/>
    </location>
</feature>
<dbReference type="AlphaFoldDB" id="A0A6A6VRM1"/>
<keyword evidence="3" id="KW-0813">Transport</keyword>
<feature type="transmembrane region" description="Helical" evidence="8">
    <location>
        <begin position="935"/>
        <end position="953"/>
    </location>
</feature>
<keyword evidence="14" id="KW-1185">Reference proteome</keyword>
<feature type="domain" description="10TM putative phosphate transporter extracellular tail" evidence="10">
    <location>
        <begin position="1161"/>
        <end position="1245"/>
    </location>
</feature>
<dbReference type="InterPro" id="IPR022257">
    <property type="entry name" value="PHM7_ext"/>
</dbReference>
<feature type="transmembrane region" description="Helical" evidence="8">
    <location>
        <begin position="102"/>
        <end position="121"/>
    </location>
</feature>
<gene>
    <name evidence="13" type="ORF">EJ05DRAFT_505260</name>
</gene>
<dbReference type="Pfam" id="PF14703">
    <property type="entry name" value="PHM7_cyt"/>
    <property type="match status" value="2"/>
</dbReference>
<evidence type="ECO:0000256" key="5">
    <source>
        <dbReference type="ARBA" id="ARBA00022989"/>
    </source>
</evidence>
<accession>A0A6A6VRM1</accession>
<name>A0A6A6VRM1_9PEZI</name>
<feature type="transmembrane region" description="Helical" evidence="8">
    <location>
        <begin position="789"/>
        <end position="817"/>
    </location>
</feature>
<organism evidence="13 14">
    <name type="scientific">Pseudovirgaria hyperparasitica</name>
    <dbReference type="NCBI Taxonomy" id="470096"/>
    <lineage>
        <taxon>Eukaryota</taxon>
        <taxon>Fungi</taxon>
        <taxon>Dikarya</taxon>
        <taxon>Ascomycota</taxon>
        <taxon>Pezizomycotina</taxon>
        <taxon>Dothideomycetes</taxon>
        <taxon>Dothideomycetes incertae sedis</taxon>
        <taxon>Acrospermales</taxon>
        <taxon>Acrospermaceae</taxon>
        <taxon>Pseudovirgaria</taxon>
    </lineage>
</organism>
<feature type="region of interest" description="Disordered" evidence="7">
    <location>
        <begin position="1035"/>
        <end position="1098"/>
    </location>
</feature>
<feature type="domain" description="CSC1/OSCA1-like 7TM region" evidence="9">
    <location>
        <begin position="647"/>
        <end position="920"/>
    </location>
</feature>
<dbReference type="PANTHER" id="PTHR13018">
    <property type="entry name" value="PROBABLE MEMBRANE PROTEIN DUF221-RELATED"/>
    <property type="match status" value="1"/>
</dbReference>
<evidence type="ECO:0000256" key="6">
    <source>
        <dbReference type="ARBA" id="ARBA00023136"/>
    </source>
</evidence>
<dbReference type="GO" id="GO:0005227">
    <property type="term" value="F:calcium-activated cation channel activity"/>
    <property type="evidence" value="ECO:0007669"/>
    <property type="project" value="InterPro"/>
</dbReference>
<feature type="transmembrane region" description="Helical" evidence="8">
    <location>
        <begin position="20"/>
        <end position="42"/>
    </location>
</feature>
<dbReference type="InterPro" id="IPR032880">
    <property type="entry name" value="CSC1/OSCA1-like_N"/>
</dbReference>
<dbReference type="OrthoDB" id="1076608at2759"/>
<evidence type="ECO:0000256" key="3">
    <source>
        <dbReference type="ARBA" id="ARBA00022448"/>
    </source>
</evidence>
<feature type="region of interest" description="Disordered" evidence="7">
    <location>
        <begin position="366"/>
        <end position="457"/>
    </location>
</feature>
<feature type="transmembrane region" description="Helical" evidence="8">
    <location>
        <begin position="696"/>
        <end position="717"/>
    </location>
</feature>
<keyword evidence="5 8" id="KW-1133">Transmembrane helix</keyword>
<feature type="transmembrane region" description="Helical" evidence="8">
    <location>
        <begin position="902"/>
        <end position="923"/>
    </location>
</feature>
<feature type="transmembrane region" description="Helical" evidence="8">
    <location>
        <begin position="863"/>
        <end position="881"/>
    </location>
</feature>
<keyword evidence="4 8" id="KW-0812">Transmembrane</keyword>
<evidence type="ECO:0000256" key="2">
    <source>
        <dbReference type="ARBA" id="ARBA00007779"/>
    </source>
</evidence>
<feature type="compositionally biased region" description="Basic and acidic residues" evidence="7">
    <location>
        <begin position="1084"/>
        <end position="1095"/>
    </location>
</feature>
<reference evidence="13" key="1">
    <citation type="journal article" date="2020" name="Stud. Mycol.">
        <title>101 Dothideomycetes genomes: a test case for predicting lifestyles and emergence of pathogens.</title>
        <authorList>
            <person name="Haridas S."/>
            <person name="Albert R."/>
            <person name="Binder M."/>
            <person name="Bloem J."/>
            <person name="Labutti K."/>
            <person name="Salamov A."/>
            <person name="Andreopoulos B."/>
            <person name="Baker S."/>
            <person name="Barry K."/>
            <person name="Bills G."/>
            <person name="Bluhm B."/>
            <person name="Cannon C."/>
            <person name="Castanera R."/>
            <person name="Culley D."/>
            <person name="Daum C."/>
            <person name="Ezra D."/>
            <person name="Gonzalez J."/>
            <person name="Henrissat B."/>
            <person name="Kuo A."/>
            <person name="Liang C."/>
            <person name="Lipzen A."/>
            <person name="Lutzoni F."/>
            <person name="Magnuson J."/>
            <person name="Mondo S."/>
            <person name="Nolan M."/>
            <person name="Ohm R."/>
            <person name="Pangilinan J."/>
            <person name="Park H.-J."/>
            <person name="Ramirez L."/>
            <person name="Alfaro M."/>
            <person name="Sun H."/>
            <person name="Tritt A."/>
            <person name="Yoshinaga Y."/>
            <person name="Zwiers L.-H."/>
            <person name="Turgeon B."/>
            <person name="Goodwin S."/>
            <person name="Spatafora J."/>
            <person name="Crous P."/>
            <person name="Grigoriev I."/>
        </authorList>
    </citation>
    <scope>NUCLEOTIDE SEQUENCE</scope>
    <source>
        <strain evidence="13">CBS 121739</strain>
    </source>
</reference>
<dbReference type="EMBL" id="ML996585">
    <property type="protein sequence ID" value="KAF2753252.1"/>
    <property type="molecule type" value="Genomic_DNA"/>
</dbReference>
<comment type="similarity">
    <text evidence="2">Belongs to the CSC1 (TC 1.A.17) family.</text>
</comment>
<keyword evidence="6 8" id="KW-0472">Membrane</keyword>
<feature type="compositionally biased region" description="Polar residues" evidence="7">
    <location>
        <begin position="435"/>
        <end position="447"/>
    </location>
</feature>
<feature type="transmembrane region" description="Helical" evidence="8">
    <location>
        <begin position="647"/>
        <end position="666"/>
    </location>
</feature>
<dbReference type="GeneID" id="54488743"/>
<dbReference type="InterPro" id="IPR045122">
    <property type="entry name" value="Csc1-like"/>
</dbReference>
<dbReference type="PANTHER" id="PTHR13018:SF20">
    <property type="entry name" value="SPORULATION-SPECIFIC PROTEIN 75"/>
    <property type="match status" value="1"/>
</dbReference>
<feature type="domain" description="CSC1/OSCA1-like cytosolic" evidence="12">
    <location>
        <begin position="195"/>
        <end position="262"/>
    </location>
</feature>
<evidence type="ECO:0000259" key="12">
    <source>
        <dbReference type="Pfam" id="PF14703"/>
    </source>
</evidence>
<feature type="domain" description="CSC1/OSCA1-like cytosolic" evidence="12">
    <location>
        <begin position="519"/>
        <end position="633"/>
    </location>
</feature>
<feature type="compositionally biased region" description="Basic and acidic residues" evidence="7">
    <location>
        <begin position="448"/>
        <end position="457"/>
    </location>
</feature>
<evidence type="ECO:0000259" key="11">
    <source>
        <dbReference type="Pfam" id="PF13967"/>
    </source>
</evidence>